<keyword evidence="2" id="KW-1185">Reference proteome</keyword>
<dbReference type="AlphaFoldDB" id="A0A9X4L249"/>
<proteinExistence type="predicted"/>
<gene>
    <name evidence="1" type="ORF">OMP40_24365</name>
</gene>
<evidence type="ECO:0000313" key="1">
    <source>
        <dbReference type="EMBL" id="MDG0812137.1"/>
    </source>
</evidence>
<sequence length="103" mass="11153">MLVQAGIRTGQGDESAVPAVSMPLQKINEALEPMGNRAGALTDEDRIRLTSIATSADRLAAILKDYTPPTGNDRFRQMQAGVDWVPVVQRFINELNDSAASIQ</sequence>
<protein>
    <submittedName>
        <fullName evidence="1">Uncharacterized protein</fullName>
    </submittedName>
</protein>
<dbReference type="EMBL" id="JAPDIA010000008">
    <property type="protein sequence ID" value="MDG0812137.1"/>
    <property type="molecule type" value="Genomic_DNA"/>
</dbReference>
<reference evidence="1" key="1">
    <citation type="submission" date="2022-10" db="EMBL/GenBank/DDBJ databases">
        <title>Comparative genomic analysis of Cohnella hashimotonis sp. nov., isolated from the International Space Station.</title>
        <authorList>
            <person name="Simpson A."/>
            <person name="Venkateswaran K."/>
        </authorList>
    </citation>
    <scope>NUCLEOTIDE SEQUENCE</scope>
    <source>
        <strain evidence="1">DSM 28161</strain>
    </source>
</reference>
<organism evidence="1 2">
    <name type="scientific">Cohnella rhizosphaerae</name>
    <dbReference type="NCBI Taxonomy" id="1457232"/>
    <lineage>
        <taxon>Bacteria</taxon>
        <taxon>Bacillati</taxon>
        <taxon>Bacillota</taxon>
        <taxon>Bacilli</taxon>
        <taxon>Bacillales</taxon>
        <taxon>Paenibacillaceae</taxon>
        <taxon>Cohnella</taxon>
    </lineage>
</organism>
<comment type="caution">
    <text evidence="1">The sequence shown here is derived from an EMBL/GenBank/DDBJ whole genome shotgun (WGS) entry which is preliminary data.</text>
</comment>
<name>A0A9X4L249_9BACL</name>
<accession>A0A9X4L249</accession>
<dbReference type="RefSeq" id="WP_277535277.1">
    <property type="nucleotide sequence ID" value="NZ_JAPDIA010000008.1"/>
</dbReference>
<dbReference type="Proteomes" id="UP001153404">
    <property type="component" value="Unassembled WGS sequence"/>
</dbReference>
<evidence type="ECO:0000313" key="2">
    <source>
        <dbReference type="Proteomes" id="UP001153404"/>
    </source>
</evidence>